<dbReference type="RefSeq" id="WP_014148755.1">
    <property type="nucleotide sequence ID" value="NZ_CP035467.1"/>
</dbReference>
<dbReference type="AlphaFoldDB" id="A0A4P9UTB2"/>
<name>A0A4P9UTB2_METBY</name>
<dbReference type="Pfam" id="PF03091">
    <property type="entry name" value="CutA1"/>
    <property type="match status" value="1"/>
</dbReference>
<dbReference type="OrthoDB" id="37622at2"/>
<accession>A0A4P9UTB2</accession>
<protein>
    <submittedName>
        <fullName evidence="2">Divalent-cation tolerance protein CutA</fullName>
    </submittedName>
</protein>
<evidence type="ECO:0000256" key="1">
    <source>
        <dbReference type="ARBA" id="ARBA00010169"/>
    </source>
</evidence>
<organism evidence="2 3">
    <name type="scientific">Methylotuvimicrobium buryatense</name>
    <name type="common">Methylomicrobium buryatense</name>
    <dbReference type="NCBI Taxonomy" id="95641"/>
    <lineage>
        <taxon>Bacteria</taxon>
        <taxon>Pseudomonadati</taxon>
        <taxon>Pseudomonadota</taxon>
        <taxon>Gammaproteobacteria</taxon>
        <taxon>Methylococcales</taxon>
        <taxon>Methylococcaceae</taxon>
        <taxon>Methylotuvimicrobium</taxon>
    </lineage>
</organism>
<dbReference type="GO" id="GO:0010038">
    <property type="term" value="P:response to metal ion"/>
    <property type="evidence" value="ECO:0007669"/>
    <property type="project" value="InterPro"/>
</dbReference>
<gene>
    <name evidence="2" type="ORF">EQU24_12675</name>
</gene>
<dbReference type="PANTHER" id="PTHR23419">
    <property type="entry name" value="DIVALENT CATION TOLERANCE CUTA-RELATED"/>
    <property type="match status" value="1"/>
</dbReference>
<dbReference type="InterPro" id="IPR015867">
    <property type="entry name" value="N-reg_PII/ATP_PRibTrfase_C"/>
</dbReference>
<reference evidence="3" key="1">
    <citation type="journal article" date="2019" name="J. Bacteriol.">
        <title>A Mutagenic Screen Identifies a TonB-Dependent Receptor Required for the Lanthanide Metal Switch in the Type I Methanotroph 'Methylotuvimicrobium buryatense' 5GB1C.</title>
        <authorList>
            <person name="Groom J.D."/>
            <person name="Ford S.M."/>
            <person name="Pesesky M.W."/>
            <person name="Lidstrom M.E."/>
        </authorList>
    </citation>
    <scope>NUCLEOTIDE SEQUENCE [LARGE SCALE GENOMIC DNA]</scope>
    <source>
        <strain evidence="3">5GB1C</strain>
    </source>
</reference>
<comment type="similarity">
    <text evidence="1">Belongs to the CutA family.</text>
</comment>
<dbReference type="Gene3D" id="3.30.70.120">
    <property type="match status" value="1"/>
</dbReference>
<dbReference type="EMBL" id="CP035467">
    <property type="protein sequence ID" value="QCW82996.1"/>
    <property type="molecule type" value="Genomic_DNA"/>
</dbReference>
<dbReference type="Proteomes" id="UP000305881">
    <property type="component" value="Chromosome"/>
</dbReference>
<keyword evidence="3" id="KW-1185">Reference proteome</keyword>
<evidence type="ECO:0000313" key="3">
    <source>
        <dbReference type="Proteomes" id="UP000305881"/>
    </source>
</evidence>
<sequence length="106" mass="12133">MSNHIILFCTCPDQNTASSIAHTLIGENFAACVNILPGLTSVYRWQDRIETAQEYLLLVKTRRDIYPQVERCIQEAHPYELPEIVAVSVEHALPEYLKWIDSCLSK</sequence>
<dbReference type="STRING" id="675511.GCA_000341735_00507"/>
<evidence type="ECO:0000313" key="2">
    <source>
        <dbReference type="EMBL" id="QCW82996.1"/>
    </source>
</evidence>
<dbReference type="PANTHER" id="PTHR23419:SF8">
    <property type="entry name" value="FI09726P"/>
    <property type="match status" value="1"/>
</dbReference>
<dbReference type="InterPro" id="IPR004323">
    <property type="entry name" value="Ion_tolerance_CutA"/>
</dbReference>
<dbReference type="GO" id="GO:0005507">
    <property type="term" value="F:copper ion binding"/>
    <property type="evidence" value="ECO:0007669"/>
    <property type="project" value="TreeGrafter"/>
</dbReference>
<dbReference type="KEGG" id="mbur:EQU24_12675"/>
<dbReference type="InterPro" id="IPR011322">
    <property type="entry name" value="N-reg_PII-like_a/b"/>
</dbReference>
<proteinExistence type="inferred from homology"/>
<dbReference type="SUPFAM" id="SSF54913">
    <property type="entry name" value="GlnB-like"/>
    <property type="match status" value="1"/>
</dbReference>